<comment type="caution">
    <text evidence="1">The sequence shown here is derived from an EMBL/GenBank/DDBJ whole genome shotgun (WGS) entry which is preliminary data.</text>
</comment>
<proteinExistence type="predicted"/>
<dbReference type="EMBL" id="CAOQHR010000003">
    <property type="protein sequence ID" value="CAI6331609.1"/>
    <property type="molecule type" value="Genomic_DNA"/>
</dbReference>
<reference evidence="1" key="1">
    <citation type="submission" date="2023-01" db="EMBL/GenBank/DDBJ databases">
        <authorList>
            <person name="Van Ghelder C."/>
            <person name="Rancurel C."/>
        </authorList>
    </citation>
    <scope>NUCLEOTIDE SEQUENCE</scope>
    <source>
        <strain evidence="1">CNCM I-4278</strain>
    </source>
</reference>
<sequence length="88" mass="9932">MVEFGSNRTAATAPIPPPTIQYYSSIWISVHRGPFFFFPSLPSLHPRQKATRWFSLCNRLPLTPWQPFPNVIAPGGGNCLSASCLHYW</sequence>
<dbReference type="Proteomes" id="UP001152607">
    <property type="component" value="Unassembled WGS sequence"/>
</dbReference>
<accession>A0A9W4U930</accession>
<evidence type="ECO:0000313" key="2">
    <source>
        <dbReference type="Proteomes" id="UP001152607"/>
    </source>
</evidence>
<dbReference type="AlphaFoldDB" id="A0A9W4U930"/>
<keyword evidence="2" id="KW-1185">Reference proteome</keyword>
<gene>
    <name evidence="1" type="ORF">PDIGIT_LOCUS4634</name>
</gene>
<protein>
    <submittedName>
        <fullName evidence="1">Uncharacterized protein</fullName>
    </submittedName>
</protein>
<name>A0A9W4U930_9PLEO</name>
<organism evidence="1 2">
    <name type="scientific">Periconia digitata</name>
    <dbReference type="NCBI Taxonomy" id="1303443"/>
    <lineage>
        <taxon>Eukaryota</taxon>
        <taxon>Fungi</taxon>
        <taxon>Dikarya</taxon>
        <taxon>Ascomycota</taxon>
        <taxon>Pezizomycotina</taxon>
        <taxon>Dothideomycetes</taxon>
        <taxon>Pleosporomycetidae</taxon>
        <taxon>Pleosporales</taxon>
        <taxon>Massarineae</taxon>
        <taxon>Periconiaceae</taxon>
        <taxon>Periconia</taxon>
    </lineage>
</organism>
<evidence type="ECO:0000313" key="1">
    <source>
        <dbReference type="EMBL" id="CAI6331609.1"/>
    </source>
</evidence>